<dbReference type="EMBL" id="JBHILM010000005">
    <property type="protein sequence ID" value="MFB5680543.1"/>
    <property type="molecule type" value="Genomic_DNA"/>
</dbReference>
<dbReference type="Gene3D" id="2.180.10.10">
    <property type="entry name" value="RHS repeat-associated core"/>
    <property type="match status" value="1"/>
</dbReference>
<proteinExistence type="predicted"/>
<dbReference type="InterPro" id="IPR006530">
    <property type="entry name" value="YD"/>
</dbReference>
<name>A0ABV5B4G2_9BACL</name>
<evidence type="ECO:0000313" key="2">
    <source>
        <dbReference type="Proteomes" id="UP001580407"/>
    </source>
</evidence>
<dbReference type="NCBIfam" id="TIGR01643">
    <property type="entry name" value="YD_repeat_2x"/>
    <property type="match status" value="2"/>
</dbReference>
<dbReference type="Proteomes" id="UP001580407">
    <property type="component" value="Unassembled WGS sequence"/>
</dbReference>
<accession>A0ABV5B4G2</accession>
<sequence>MVSDNQDGMLGGAAYTLYEASHDNDRVQRLYGGAFPTAQSVTVTDADGRKSVVQVKSEYDASTGLITSSTDGKNRRTQYKYDILGRVTEVTNPDGTQIQASYDEVQNTVTIKKAPSPVPAGMRWAGRRRAASIPDRVSECSPVRIMTRWPFKLD</sequence>
<dbReference type="RefSeq" id="WP_375524342.1">
    <property type="nucleotide sequence ID" value="NZ_JBHILM010000005.1"/>
</dbReference>
<reference evidence="1 2" key="1">
    <citation type="submission" date="2024-09" db="EMBL/GenBank/DDBJ databases">
        <authorList>
            <person name="Ruan L."/>
        </authorList>
    </citation>
    <scope>NUCLEOTIDE SEQUENCE [LARGE SCALE GENOMIC DNA]</scope>
    <source>
        <strain evidence="1 2">D33</strain>
    </source>
</reference>
<dbReference type="Pfam" id="PF05593">
    <property type="entry name" value="RHS_repeat"/>
    <property type="match status" value="1"/>
</dbReference>
<keyword evidence="2" id="KW-1185">Reference proteome</keyword>
<evidence type="ECO:0008006" key="3">
    <source>
        <dbReference type="Google" id="ProtNLM"/>
    </source>
</evidence>
<gene>
    <name evidence="1" type="ORF">ACE3NQ_06430</name>
</gene>
<dbReference type="InterPro" id="IPR031325">
    <property type="entry name" value="RHS_repeat"/>
</dbReference>
<evidence type="ECO:0000313" key="1">
    <source>
        <dbReference type="EMBL" id="MFB5680543.1"/>
    </source>
</evidence>
<organism evidence="1 2">
    <name type="scientific">Paenibacillus terreus</name>
    <dbReference type="NCBI Taxonomy" id="1387834"/>
    <lineage>
        <taxon>Bacteria</taxon>
        <taxon>Bacillati</taxon>
        <taxon>Bacillota</taxon>
        <taxon>Bacilli</taxon>
        <taxon>Bacillales</taxon>
        <taxon>Paenibacillaceae</taxon>
        <taxon>Paenibacillus</taxon>
    </lineage>
</organism>
<comment type="caution">
    <text evidence="1">The sequence shown here is derived from an EMBL/GenBank/DDBJ whole genome shotgun (WGS) entry which is preliminary data.</text>
</comment>
<protein>
    <recommendedName>
        <fullName evidence="3">YD repeat-containing protein</fullName>
    </recommendedName>
</protein>